<dbReference type="SUPFAM" id="SSF52047">
    <property type="entry name" value="RNI-like"/>
    <property type="match status" value="1"/>
</dbReference>
<dbReference type="InterPro" id="IPR013210">
    <property type="entry name" value="LRR_N_plant-typ"/>
</dbReference>
<evidence type="ECO:0000256" key="14">
    <source>
        <dbReference type="SAM" id="Phobius"/>
    </source>
</evidence>
<keyword evidence="18" id="KW-1185">Reference proteome</keyword>
<dbReference type="InterPro" id="IPR003591">
    <property type="entry name" value="Leu-rich_rpt_typical-subtyp"/>
</dbReference>
<dbReference type="GO" id="GO:0009742">
    <property type="term" value="P:brassinosteroid mediated signaling pathway"/>
    <property type="evidence" value="ECO:0007669"/>
    <property type="project" value="UniProtKB-KW"/>
</dbReference>
<dbReference type="SUPFAM" id="SSF52058">
    <property type="entry name" value="L domain-like"/>
    <property type="match status" value="2"/>
</dbReference>
<feature type="compositionally biased region" description="Basic and acidic residues" evidence="13">
    <location>
        <begin position="89"/>
        <end position="106"/>
    </location>
</feature>
<protein>
    <recommendedName>
        <fullName evidence="19">Leucine-rich repeat-containing N-terminal plant-type domain-containing protein</fullName>
    </recommendedName>
</protein>
<dbReference type="FunFam" id="3.80.10.10:FF:000041">
    <property type="entry name" value="LRR receptor-like serine/threonine-protein kinase ERECTA"/>
    <property type="match status" value="1"/>
</dbReference>
<keyword evidence="10 14" id="KW-1133">Transmembrane helix</keyword>
<keyword evidence="4" id="KW-1003">Cell membrane</keyword>
<dbReference type="InterPro" id="IPR046956">
    <property type="entry name" value="RLP23-like"/>
</dbReference>
<dbReference type="PANTHER" id="PTHR48063">
    <property type="entry name" value="LRR RECEPTOR-LIKE KINASE"/>
    <property type="match status" value="1"/>
</dbReference>
<reference evidence="18" key="1">
    <citation type="submission" date="2024-06" db="EMBL/GenBank/DDBJ databases">
        <authorList>
            <person name="Ryan C."/>
        </authorList>
    </citation>
    <scope>NUCLEOTIDE SEQUENCE [LARGE SCALE GENOMIC DNA]</scope>
</reference>
<dbReference type="Proteomes" id="UP001497457">
    <property type="component" value="Chromosome 31b"/>
</dbReference>
<evidence type="ECO:0000256" key="4">
    <source>
        <dbReference type="ARBA" id="ARBA00022475"/>
    </source>
</evidence>
<evidence type="ECO:0000256" key="6">
    <source>
        <dbReference type="ARBA" id="ARBA00022626"/>
    </source>
</evidence>
<comment type="subcellular location">
    <subcellularLocation>
        <location evidence="1">Cell membrane</location>
        <topology evidence="1">Single-pass type I membrane protein</topology>
    </subcellularLocation>
</comment>
<dbReference type="Pfam" id="PF02496">
    <property type="entry name" value="ABA_WDS"/>
    <property type="match status" value="1"/>
</dbReference>
<dbReference type="GO" id="GO:0005886">
    <property type="term" value="C:plasma membrane"/>
    <property type="evidence" value="ECO:0007669"/>
    <property type="project" value="UniProtKB-SubCell"/>
</dbReference>
<evidence type="ECO:0000256" key="12">
    <source>
        <dbReference type="ARBA" id="ARBA00023180"/>
    </source>
</evidence>
<feature type="domain" description="Leucine-rich repeat-containing N-terminal plant-type" evidence="15">
    <location>
        <begin position="146"/>
        <end position="183"/>
    </location>
</feature>
<comment type="similarity">
    <text evidence="3">Belongs to the RLP family.</text>
</comment>
<keyword evidence="6" id="KW-1070">Brassinosteroid signaling pathway</keyword>
<evidence type="ECO:0000256" key="9">
    <source>
        <dbReference type="ARBA" id="ARBA00022737"/>
    </source>
</evidence>
<feature type="region of interest" description="Disordered" evidence="13">
    <location>
        <begin position="89"/>
        <end position="110"/>
    </location>
</feature>
<dbReference type="InterPro" id="IPR001611">
    <property type="entry name" value="Leu-rich_rpt"/>
</dbReference>
<keyword evidence="12" id="KW-0325">Glycoprotein</keyword>
<evidence type="ECO:0000256" key="5">
    <source>
        <dbReference type="ARBA" id="ARBA00022614"/>
    </source>
</evidence>
<dbReference type="PANTHER" id="PTHR48063:SF50">
    <property type="entry name" value="HCRVF1 PROTEIN-LIKE"/>
    <property type="match status" value="1"/>
</dbReference>
<dbReference type="FunFam" id="3.80.10.10:FF:000111">
    <property type="entry name" value="LRR receptor-like serine/threonine-protein kinase ERECTA"/>
    <property type="match status" value="1"/>
</dbReference>
<keyword evidence="8" id="KW-0732">Signal</keyword>
<dbReference type="SMART" id="SM00369">
    <property type="entry name" value="LRR_TYP"/>
    <property type="match status" value="10"/>
</dbReference>
<keyword evidence="5" id="KW-0433">Leucine-rich repeat</keyword>
<dbReference type="SMART" id="SM00365">
    <property type="entry name" value="LRR_SD22"/>
    <property type="match status" value="7"/>
</dbReference>
<keyword evidence="11 14" id="KW-0472">Membrane</keyword>
<name>A0ABC9D6B1_9POAL</name>
<feature type="region of interest" description="Disordered" evidence="13">
    <location>
        <begin position="1"/>
        <end position="28"/>
    </location>
</feature>
<dbReference type="Pfam" id="PF00560">
    <property type="entry name" value="LRR_1"/>
    <property type="match status" value="10"/>
</dbReference>
<evidence type="ECO:0000256" key="11">
    <source>
        <dbReference type="ARBA" id="ARBA00023136"/>
    </source>
</evidence>
<keyword evidence="9" id="KW-0677">Repeat</keyword>
<dbReference type="Pfam" id="PF23598">
    <property type="entry name" value="LRR_14"/>
    <property type="match status" value="1"/>
</dbReference>
<feature type="compositionally biased region" description="Basic residues" evidence="13">
    <location>
        <begin position="1"/>
        <end position="13"/>
    </location>
</feature>
<organism evidence="17 18">
    <name type="scientific">Urochloa decumbens</name>
    <dbReference type="NCBI Taxonomy" id="240449"/>
    <lineage>
        <taxon>Eukaryota</taxon>
        <taxon>Viridiplantae</taxon>
        <taxon>Streptophyta</taxon>
        <taxon>Embryophyta</taxon>
        <taxon>Tracheophyta</taxon>
        <taxon>Spermatophyta</taxon>
        <taxon>Magnoliopsida</taxon>
        <taxon>Liliopsida</taxon>
        <taxon>Poales</taxon>
        <taxon>Poaceae</taxon>
        <taxon>PACMAD clade</taxon>
        <taxon>Panicoideae</taxon>
        <taxon>Panicodae</taxon>
        <taxon>Paniceae</taxon>
        <taxon>Melinidinae</taxon>
        <taxon>Urochloa</taxon>
    </lineage>
</organism>
<evidence type="ECO:0000256" key="7">
    <source>
        <dbReference type="ARBA" id="ARBA00022692"/>
    </source>
</evidence>
<dbReference type="PROSITE" id="PS51450">
    <property type="entry name" value="LRR"/>
    <property type="match status" value="1"/>
</dbReference>
<keyword evidence="7 14" id="KW-0812">Transmembrane</keyword>
<evidence type="ECO:0000256" key="13">
    <source>
        <dbReference type="SAM" id="MobiDB-lite"/>
    </source>
</evidence>
<dbReference type="Gene3D" id="3.80.10.10">
    <property type="entry name" value="Ribonuclease Inhibitor"/>
    <property type="match status" value="5"/>
</dbReference>
<feature type="transmembrane region" description="Helical" evidence="14">
    <location>
        <begin position="1015"/>
        <end position="1038"/>
    </location>
</feature>
<sequence length="1074" mass="120229">MAEEKHHHHLFHHHKEEESSGEVDYEKKEKHHKHMEQLGGLGAIAAGAYALHEKHKAKKDPENEHGHRIKEEVAAVAAVGSAGFAFHEKHEKKDAKNITEKPEKKQNSRLPHLSSMDAAAAFCLLLVVATTASVYAQQTNVGCITKERDALLSFRAGITSDPENLLASWSGKDCCQWTGVKCNNNTGHVIKVDLRNKFFLDDLFAPFYSFSFRGMNGKISPSLLTLSHLKYLDLSGNTLGGVGIPIPSFLGSLRRLIYLNLSCMDFDGMVPPQLGNLYKLQYLDLDNTYYDYSGSGNVLKSEDMSWLSHLPLLRFLDMSGVNLSAIGHWVHVVNMLSNLRALHLGRCNLVFTYTPLEYRNLTSLQMVDLTRNRIRNLNPTDWFWDAGTIKHLDLSYNMAVGPLPDALGNMTSLEVLHLGYNELSDVKAKTLRNLYNLRELILSSNSINQDLSEFLEGMPPRARPMLELLDLTSTNISGEIPNWINQWTNLSILRLSANMLVGSVPLEIGMLSKLRHLHLDYNQFNGSILEEHLASLLNLKELDLSYNSLHLMIRPDWNPHFKLRLAYFPGCKMGLQFPLWIQGQRDVSFLDISDAGIVDNLPDWFWGVFSNVEYLNISSNQISGKLPRSLEFMSSAVIFDFNSNNLTGMLPQLPKHLTELDISKNSLSGPLPRKIVAQNLTDLLLSENNISGAIPSYICQLPFLSVLDLAKNHLVGQLPLCSKRSFISALILYDNLLSGKFPSVLQSCPDLILLDLANNRYTGQLPTWMVNKMPQLTYLRLRNNLFSGSIPHQLTELRNLRFLDLANNNISGSIPHSLFNLKAMTQAHYHQEMVDNPLSWSSARPAPTDIVGAKYDDTLQGVVKGQYVNYTSNIIYMVCIDLSHNNLVGEIPNEIASLVGLITLNVSHNQLSGKIPEQIGLLQSLESLDLSWNELSGEIPSSLSGMTMLSKLNLSYNNLSGIIPSGNQLQALIDPASSFIGNSYLCGPPLSRNCAGPEAARGHHDGHQSDSDVRYLFVGMAVGFVLGLWVVFVTFLFARTWRAAYFQMFDKLLCRLETYGAANFRRYLRNLNGN</sequence>
<evidence type="ECO:0000259" key="15">
    <source>
        <dbReference type="Pfam" id="PF08263"/>
    </source>
</evidence>
<dbReference type="PRINTS" id="PR00019">
    <property type="entry name" value="LEURICHRPT"/>
</dbReference>
<dbReference type="Pfam" id="PF08263">
    <property type="entry name" value="LRRNT_2"/>
    <property type="match status" value="1"/>
</dbReference>
<feature type="compositionally biased region" description="Basic and acidic residues" evidence="13">
    <location>
        <begin position="14"/>
        <end position="28"/>
    </location>
</feature>
<dbReference type="AlphaFoldDB" id="A0ABC9D6B1"/>
<comment type="similarity">
    <text evidence="2">Belongs to the abscisic acid and water stress-induced protein family.</text>
</comment>
<evidence type="ECO:0000256" key="3">
    <source>
        <dbReference type="ARBA" id="ARBA00009592"/>
    </source>
</evidence>
<dbReference type="Pfam" id="PF13516">
    <property type="entry name" value="LRR_6"/>
    <property type="match status" value="1"/>
</dbReference>
<gene>
    <name evidence="17" type="ORF">URODEC1_LOCUS82110</name>
</gene>
<dbReference type="InterPro" id="IPR032675">
    <property type="entry name" value="LRR_dom_sf"/>
</dbReference>
<reference evidence="17 18" key="2">
    <citation type="submission" date="2024-10" db="EMBL/GenBank/DDBJ databases">
        <authorList>
            <person name="Ryan C."/>
        </authorList>
    </citation>
    <scope>NUCLEOTIDE SEQUENCE [LARGE SCALE GENOMIC DNA]</scope>
</reference>
<evidence type="ECO:0000256" key="2">
    <source>
        <dbReference type="ARBA" id="ARBA00007160"/>
    </source>
</evidence>
<dbReference type="EMBL" id="OZ075141">
    <property type="protein sequence ID" value="CAL5032143.1"/>
    <property type="molecule type" value="Genomic_DNA"/>
</dbReference>
<evidence type="ECO:0000256" key="1">
    <source>
        <dbReference type="ARBA" id="ARBA00004251"/>
    </source>
</evidence>
<accession>A0ABC9D6B1</accession>
<evidence type="ECO:0000313" key="17">
    <source>
        <dbReference type="EMBL" id="CAL5032143.1"/>
    </source>
</evidence>
<evidence type="ECO:0000256" key="10">
    <source>
        <dbReference type="ARBA" id="ARBA00022989"/>
    </source>
</evidence>
<evidence type="ECO:0000259" key="16">
    <source>
        <dbReference type="Pfam" id="PF23598"/>
    </source>
</evidence>
<evidence type="ECO:0000256" key="8">
    <source>
        <dbReference type="ARBA" id="ARBA00022729"/>
    </source>
</evidence>
<feature type="domain" description="Disease resistance R13L4/SHOC-2-like LRR" evidence="16">
    <location>
        <begin position="302"/>
        <end position="452"/>
    </location>
</feature>
<dbReference type="InterPro" id="IPR003496">
    <property type="entry name" value="ABA_WDS"/>
</dbReference>
<evidence type="ECO:0000313" key="18">
    <source>
        <dbReference type="Proteomes" id="UP001497457"/>
    </source>
</evidence>
<evidence type="ECO:0008006" key="19">
    <source>
        <dbReference type="Google" id="ProtNLM"/>
    </source>
</evidence>
<dbReference type="InterPro" id="IPR055414">
    <property type="entry name" value="LRR_R13L4/SHOC2-like"/>
</dbReference>
<proteinExistence type="inferred from homology"/>